<evidence type="ECO:0000313" key="2">
    <source>
        <dbReference type="EMBL" id="CAF0829401.1"/>
    </source>
</evidence>
<sequence length="555" mass="64874">MQQIREQEQAEANTRSSSSVLPSTTLHNTATSTASNVERIHSSNTPNSELNAKIPAKPTVEKTKAAKLAPIIPSPEPMQTSATTLTNPCALCMSEEKLDSKSSSRKFYTHLEDLSNEVIYEIFDYLDIYHIYEAFSNPNKRFDNFLASSTFPIKINISLMSKSNFQHYYTNILMPNKHRITSIYLSNLFIVDRVCSPPRIILTFVQLERLILDNIQLKYLQNILNHLISLFNLHSLTISLIDKIQNKNNFYRSIFRLPTLKYCKLSFESYVRAKPLLISSNGCSSIEHLIIHNESTLDEFRIVLSYLPQLRRLYWNKLCRFNNKQDELREITLKYLKHVSLQFKYIYFDQRKHYTIYDEIEKENCLHNQEANLDLVDHVHIQGEKTMLSCLNYFPNATNLTLSHSFNKSIDEIIINLNQILPLIQLTTLSIDCDGFSFDKVIELIHFTPNIHTLKVYSMNLYKIDSILSIQKTKLLINLCHRLEHINIDILWQDFESILQLLLTKNNNNTCHLCSLCLKYGSKRMRKKLEKLIKSKNLLDNYSIKLIRSKLYLWW</sequence>
<dbReference type="SUPFAM" id="SSF52047">
    <property type="entry name" value="RNI-like"/>
    <property type="match status" value="1"/>
</dbReference>
<evidence type="ECO:0008006" key="4">
    <source>
        <dbReference type="Google" id="ProtNLM"/>
    </source>
</evidence>
<comment type="caution">
    <text evidence="2">The sequence shown here is derived from an EMBL/GenBank/DDBJ whole genome shotgun (WGS) entry which is preliminary data.</text>
</comment>
<dbReference type="Proteomes" id="UP000663882">
    <property type="component" value="Unassembled WGS sequence"/>
</dbReference>
<evidence type="ECO:0000256" key="1">
    <source>
        <dbReference type="SAM" id="MobiDB-lite"/>
    </source>
</evidence>
<feature type="region of interest" description="Disordered" evidence="1">
    <location>
        <begin position="1"/>
        <end position="59"/>
    </location>
</feature>
<proteinExistence type="predicted"/>
<protein>
    <recommendedName>
        <fullName evidence="4">F-box domain-containing protein</fullName>
    </recommendedName>
</protein>
<evidence type="ECO:0000313" key="3">
    <source>
        <dbReference type="Proteomes" id="UP000663882"/>
    </source>
</evidence>
<dbReference type="EMBL" id="CAJNOO010000150">
    <property type="protein sequence ID" value="CAF0829401.1"/>
    <property type="molecule type" value="Genomic_DNA"/>
</dbReference>
<reference evidence="2" key="1">
    <citation type="submission" date="2021-02" db="EMBL/GenBank/DDBJ databases">
        <authorList>
            <person name="Nowell W R."/>
        </authorList>
    </citation>
    <scope>NUCLEOTIDE SEQUENCE</scope>
</reference>
<gene>
    <name evidence="2" type="ORF">RFH988_LOCUS5358</name>
</gene>
<accession>A0A813UWY2</accession>
<organism evidence="2 3">
    <name type="scientific">Rotaria sordida</name>
    <dbReference type="NCBI Taxonomy" id="392033"/>
    <lineage>
        <taxon>Eukaryota</taxon>
        <taxon>Metazoa</taxon>
        <taxon>Spiralia</taxon>
        <taxon>Gnathifera</taxon>
        <taxon>Rotifera</taxon>
        <taxon>Eurotatoria</taxon>
        <taxon>Bdelloidea</taxon>
        <taxon>Philodinida</taxon>
        <taxon>Philodinidae</taxon>
        <taxon>Rotaria</taxon>
    </lineage>
</organism>
<name>A0A813UWY2_9BILA</name>
<feature type="compositionally biased region" description="Polar residues" evidence="1">
    <location>
        <begin position="9"/>
        <end position="50"/>
    </location>
</feature>
<dbReference type="AlphaFoldDB" id="A0A813UWY2"/>